<evidence type="ECO:0000259" key="13">
    <source>
        <dbReference type="PROSITE" id="PS51485"/>
    </source>
</evidence>
<dbReference type="GO" id="GO:0009610">
    <property type="term" value="P:response to symbiotic fungus"/>
    <property type="evidence" value="ECO:0007669"/>
    <property type="project" value="UniProtKB-ARBA"/>
</dbReference>
<dbReference type="PANTHER" id="PTHR33021:SF481">
    <property type="entry name" value="BLUE COPPER PROTEIN-LIKE"/>
    <property type="match status" value="1"/>
</dbReference>
<keyword evidence="15" id="KW-1185">Reference proteome</keyword>
<evidence type="ECO:0000256" key="11">
    <source>
        <dbReference type="ARBA" id="ARBA00023180"/>
    </source>
</evidence>
<feature type="transmembrane region" description="Helical" evidence="12">
    <location>
        <begin position="133"/>
        <end position="152"/>
    </location>
</feature>
<reference evidence="15" key="1">
    <citation type="submission" date="2013-09" db="EMBL/GenBank/DDBJ databases">
        <title>Corchorus olitorius genome sequencing.</title>
        <authorList>
            <person name="Alam M."/>
            <person name="Haque M.S."/>
            <person name="Islam M.S."/>
            <person name="Emdad E.M."/>
            <person name="Islam M.M."/>
            <person name="Ahmed B."/>
            <person name="Halim A."/>
            <person name="Hossen Q.M.M."/>
            <person name="Hossain M.Z."/>
            <person name="Ahmed R."/>
            <person name="Khan M.M."/>
            <person name="Islam R."/>
            <person name="Rashid M.M."/>
            <person name="Khan S.A."/>
            <person name="Rahman M.S."/>
            <person name="Alam M."/>
            <person name="Yahiya A.S."/>
            <person name="Khan M.S."/>
            <person name="Azam M.S."/>
            <person name="Haque T."/>
            <person name="Lashkar M.Z.H."/>
            <person name="Akhand A.I."/>
            <person name="Morshed G."/>
            <person name="Roy S."/>
            <person name="Uddin K.S."/>
            <person name="Rabeya T."/>
            <person name="Hossain A.S."/>
            <person name="Chowdhury A."/>
            <person name="Snigdha A.R."/>
            <person name="Mortoza M.S."/>
            <person name="Matin S.A."/>
            <person name="Hoque S.M.E."/>
            <person name="Islam M.K."/>
            <person name="Roy D.K."/>
            <person name="Haider R."/>
            <person name="Moosa M.M."/>
            <person name="Elias S.M."/>
            <person name="Hasan A.M."/>
            <person name="Jahan S."/>
            <person name="Shafiuddin M."/>
            <person name="Mahmood N."/>
            <person name="Shommy N.S."/>
        </authorList>
    </citation>
    <scope>NUCLEOTIDE SEQUENCE [LARGE SCALE GENOMIC DNA]</scope>
    <source>
        <strain evidence="15">cv. O-4</strain>
    </source>
</reference>
<dbReference type="InterPro" id="IPR003245">
    <property type="entry name" value="Phytocyanin_dom"/>
</dbReference>
<keyword evidence="2" id="KW-0813">Transport</keyword>
<dbReference type="FunFam" id="2.60.40.420:FF:000067">
    <property type="entry name" value="Cupredoxin superfamily protein"/>
    <property type="match status" value="1"/>
</dbReference>
<keyword evidence="7 12" id="KW-1133">Transmembrane helix</keyword>
<keyword evidence="6" id="KW-0249">Electron transport</keyword>
<dbReference type="Gene3D" id="2.60.40.420">
    <property type="entry name" value="Cupredoxins - blue copper proteins"/>
    <property type="match status" value="1"/>
</dbReference>
<evidence type="ECO:0000256" key="1">
    <source>
        <dbReference type="ARBA" id="ARBA00004479"/>
    </source>
</evidence>
<evidence type="ECO:0000256" key="4">
    <source>
        <dbReference type="ARBA" id="ARBA00022723"/>
    </source>
</evidence>
<dbReference type="GO" id="GO:0005886">
    <property type="term" value="C:plasma membrane"/>
    <property type="evidence" value="ECO:0007669"/>
    <property type="project" value="TreeGrafter"/>
</dbReference>
<dbReference type="OrthoDB" id="687943at2759"/>
<dbReference type="CDD" id="cd04216">
    <property type="entry name" value="Phytocyanin"/>
    <property type="match status" value="1"/>
</dbReference>
<evidence type="ECO:0000256" key="10">
    <source>
        <dbReference type="ARBA" id="ARBA00023157"/>
    </source>
</evidence>
<evidence type="ECO:0000256" key="5">
    <source>
        <dbReference type="ARBA" id="ARBA00022729"/>
    </source>
</evidence>
<dbReference type="AlphaFoldDB" id="A0A1R3HJH9"/>
<dbReference type="GO" id="GO:0009055">
    <property type="term" value="F:electron transfer activity"/>
    <property type="evidence" value="ECO:0007669"/>
    <property type="project" value="InterPro"/>
</dbReference>
<keyword evidence="9 12" id="KW-0472">Membrane</keyword>
<dbReference type="PROSITE" id="PS51485">
    <property type="entry name" value="PHYTOCYANIN"/>
    <property type="match status" value="1"/>
</dbReference>
<dbReference type="STRING" id="93759.A0A1R3HJH9"/>
<dbReference type="InterPro" id="IPR008972">
    <property type="entry name" value="Cupredoxin"/>
</dbReference>
<feature type="domain" description="Phytocyanin" evidence="13">
    <location>
        <begin position="24"/>
        <end position="124"/>
    </location>
</feature>
<gene>
    <name evidence="14" type="ORF">COLO4_28591</name>
</gene>
<evidence type="ECO:0000256" key="2">
    <source>
        <dbReference type="ARBA" id="ARBA00022448"/>
    </source>
</evidence>
<keyword evidence="11" id="KW-0325">Glycoprotein</keyword>
<organism evidence="14 15">
    <name type="scientific">Corchorus olitorius</name>
    <dbReference type="NCBI Taxonomy" id="93759"/>
    <lineage>
        <taxon>Eukaryota</taxon>
        <taxon>Viridiplantae</taxon>
        <taxon>Streptophyta</taxon>
        <taxon>Embryophyta</taxon>
        <taxon>Tracheophyta</taxon>
        <taxon>Spermatophyta</taxon>
        <taxon>Magnoliopsida</taxon>
        <taxon>eudicotyledons</taxon>
        <taxon>Gunneridae</taxon>
        <taxon>Pentapetalae</taxon>
        <taxon>rosids</taxon>
        <taxon>malvids</taxon>
        <taxon>Malvales</taxon>
        <taxon>Malvaceae</taxon>
        <taxon>Grewioideae</taxon>
        <taxon>Apeibeae</taxon>
        <taxon>Corchorus</taxon>
    </lineage>
</organism>
<keyword evidence="4" id="KW-0479">Metal-binding</keyword>
<feature type="transmembrane region" description="Helical" evidence="12">
    <location>
        <begin position="7"/>
        <end position="28"/>
    </location>
</feature>
<evidence type="ECO:0000256" key="6">
    <source>
        <dbReference type="ARBA" id="ARBA00022982"/>
    </source>
</evidence>
<dbReference type="EMBL" id="AWUE01019990">
    <property type="protein sequence ID" value="OMO70471.1"/>
    <property type="molecule type" value="Genomic_DNA"/>
</dbReference>
<evidence type="ECO:0000256" key="7">
    <source>
        <dbReference type="ARBA" id="ARBA00022989"/>
    </source>
</evidence>
<keyword evidence="5" id="KW-0732">Signal</keyword>
<dbReference type="GO" id="GO:0046872">
    <property type="term" value="F:metal ion binding"/>
    <property type="evidence" value="ECO:0007669"/>
    <property type="project" value="UniProtKB-KW"/>
</dbReference>
<comment type="subcellular location">
    <subcellularLocation>
        <location evidence="1">Membrane</location>
        <topology evidence="1">Single-pass type I membrane protein</topology>
    </subcellularLocation>
</comment>
<evidence type="ECO:0000256" key="8">
    <source>
        <dbReference type="ARBA" id="ARBA00023008"/>
    </source>
</evidence>
<dbReference type="SUPFAM" id="SSF49503">
    <property type="entry name" value="Cupredoxins"/>
    <property type="match status" value="1"/>
</dbReference>
<accession>A0A1R3HJH9</accession>
<proteinExistence type="predicted"/>
<dbReference type="PANTHER" id="PTHR33021">
    <property type="entry name" value="BLUE COPPER PROTEIN"/>
    <property type="match status" value="1"/>
</dbReference>
<evidence type="ECO:0000256" key="9">
    <source>
        <dbReference type="ARBA" id="ARBA00023136"/>
    </source>
</evidence>
<dbReference type="Proteomes" id="UP000187203">
    <property type="component" value="Unassembled WGS sequence"/>
</dbReference>
<keyword evidence="3 12" id="KW-0812">Transmembrane</keyword>
<evidence type="ECO:0000256" key="12">
    <source>
        <dbReference type="SAM" id="Phobius"/>
    </source>
</evidence>
<dbReference type="Pfam" id="PF02298">
    <property type="entry name" value="Cu_bind_like"/>
    <property type="match status" value="1"/>
</dbReference>
<keyword evidence="10" id="KW-1015">Disulfide bond</keyword>
<comment type="caution">
    <text evidence="14">The sequence shown here is derived from an EMBL/GenBank/DDBJ whole genome shotgun (WGS) entry which is preliminary data.</text>
</comment>
<evidence type="ECO:0000313" key="14">
    <source>
        <dbReference type="EMBL" id="OMO70471.1"/>
    </source>
</evidence>
<name>A0A1R3HJH9_9ROSI</name>
<dbReference type="InterPro" id="IPR039391">
    <property type="entry name" value="Phytocyanin-like"/>
</dbReference>
<protein>
    <submittedName>
        <fullName evidence="14">Plastocyanin-like protein</fullName>
    </submittedName>
</protein>
<evidence type="ECO:0000313" key="15">
    <source>
        <dbReference type="Proteomes" id="UP000187203"/>
    </source>
</evidence>
<keyword evidence="8" id="KW-0186">Copper</keyword>
<evidence type="ECO:0000256" key="3">
    <source>
        <dbReference type="ARBA" id="ARBA00022692"/>
    </source>
</evidence>
<sequence length="153" mass="16709">MGVHRPLVIFAIVVAIAPIISFATEIVVGDEAGWRLNFDYQNWANGKKFTVGDTLVFKYKQGDHNVYKVNGTDFQNCNVPKNNSLGLFTGNDTIKLAAAGDKWYICGVGDHCSQGMRLKISVSNSAPALYAKVPIFQIFSGIIFAMVAMTTVN</sequence>